<keyword evidence="4" id="KW-1185">Reference proteome</keyword>
<dbReference type="AlphaFoldDB" id="A0A1H2SMV6"/>
<evidence type="ECO:0000259" key="2">
    <source>
        <dbReference type="Pfam" id="PF12802"/>
    </source>
</evidence>
<dbReference type="OrthoDB" id="5453597at2"/>
<dbReference type="EMBL" id="FNNA01000001">
    <property type="protein sequence ID" value="SDW32993.1"/>
    <property type="molecule type" value="Genomic_DNA"/>
</dbReference>
<dbReference type="Pfam" id="PF12802">
    <property type="entry name" value="MarR_2"/>
    <property type="match status" value="1"/>
</dbReference>
<gene>
    <name evidence="3" type="ORF">SAMN05444276_101678</name>
</gene>
<dbReference type="InterPro" id="IPR000835">
    <property type="entry name" value="HTH_MarR-typ"/>
</dbReference>
<feature type="domain" description="HTH marR-type" evidence="2">
    <location>
        <begin position="3"/>
        <end position="50"/>
    </location>
</feature>
<feature type="region of interest" description="Disordered" evidence="1">
    <location>
        <begin position="166"/>
        <end position="189"/>
    </location>
</feature>
<sequence>MTNQTRILHALGTSCLTIHQLADLVGLTAVQVSKAASGLIARDLVERTEPGCFRATDGGLAAQKGGVVITSGPANVVWRQPRRAAGSGLRQRAWNVMGLTKTSFTVPDLIVASARGDELDAEDNLRRYCAVLVKAGYLRRLPGRDQGSRHGSNGFVRFRVVKHSGPLAPTHRSRAGKVRDHNTGEEVAL</sequence>
<proteinExistence type="predicted"/>
<evidence type="ECO:0000313" key="3">
    <source>
        <dbReference type="EMBL" id="SDW32993.1"/>
    </source>
</evidence>
<protein>
    <recommendedName>
        <fullName evidence="2">HTH marR-type domain-containing protein</fullName>
    </recommendedName>
</protein>
<dbReference type="RefSeq" id="WP_036730656.1">
    <property type="nucleotide sequence ID" value="NZ_FNNA01000001.1"/>
</dbReference>
<feature type="compositionally biased region" description="Basic and acidic residues" evidence="1">
    <location>
        <begin position="177"/>
        <end position="189"/>
    </location>
</feature>
<accession>A0A1H2SMV6</accession>
<dbReference type="GO" id="GO:0003700">
    <property type="term" value="F:DNA-binding transcription factor activity"/>
    <property type="evidence" value="ECO:0007669"/>
    <property type="project" value="InterPro"/>
</dbReference>
<name>A0A1H2SMV6_9RHOB</name>
<dbReference type="SUPFAM" id="SSF46785">
    <property type="entry name" value="Winged helix' DNA-binding domain"/>
    <property type="match status" value="1"/>
</dbReference>
<dbReference type="STRING" id="1545044.SAMN05444276_101678"/>
<dbReference type="InterPro" id="IPR036390">
    <property type="entry name" value="WH_DNA-bd_sf"/>
</dbReference>
<evidence type="ECO:0000313" key="4">
    <source>
        <dbReference type="Proteomes" id="UP000182944"/>
    </source>
</evidence>
<organism evidence="3 4">
    <name type="scientific">Paracoccus sanguinis</name>
    <dbReference type="NCBI Taxonomy" id="1545044"/>
    <lineage>
        <taxon>Bacteria</taxon>
        <taxon>Pseudomonadati</taxon>
        <taxon>Pseudomonadota</taxon>
        <taxon>Alphaproteobacteria</taxon>
        <taxon>Rhodobacterales</taxon>
        <taxon>Paracoccaceae</taxon>
        <taxon>Paracoccus</taxon>
    </lineage>
</organism>
<dbReference type="Proteomes" id="UP000182944">
    <property type="component" value="Unassembled WGS sequence"/>
</dbReference>
<reference evidence="4" key="1">
    <citation type="submission" date="2016-10" db="EMBL/GenBank/DDBJ databases">
        <authorList>
            <person name="Varghese N."/>
            <person name="Submissions S."/>
        </authorList>
    </citation>
    <scope>NUCLEOTIDE SEQUENCE [LARGE SCALE GENOMIC DNA]</scope>
    <source>
        <strain evidence="4">DSM 29303</strain>
    </source>
</reference>
<evidence type="ECO:0000256" key="1">
    <source>
        <dbReference type="SAM" id="MobiDB-lite"/>
    </source>
</evidence>